<reference evidence="5" key="1">
    <citation type="submission" date="2017-06" db="EMBL/GenBank/DDBJ databases">
        <authorList>
            <person name="Varghese N."/>
            <person name="Submissions S."/>
        </authorList>
    </citation>
    <scope>NUCLEOTIDE SEQUENCE [LARGE SCALE GENOMIC DNA]</scope>
    <source>
        <strain evidence="5">JAD2</strain>
    </source>
</reference>
<keyword evidence="5" id="KW-1185">Reference proteome</keyword>
<dbReference type="Gene3D" id="3.30.2020.30">
    <property type="match status" value="1"/>
</dbReference>
<dbReference type="PANTHER" id="PTHR35303">
    <property type="entry name" value="OS02G0197800 PROTEIN"/>
    <property type="match status" value="1"/>
</dbReference>
<evidence type="ECO:0000313" key="4">
    <source>
        <dbReference type="EMBL" id="SNB62224.1"/>
    </source>
</evidence>
<dbReference type="EMBL" id="FYEK01000022">
    <property type="protein sequence ID" value="SNB62224.1"/>
    <property type="molecule type" value="Genomic_DNA"/>
</dbReference>
<sequence length="97" mass="11108">MPAWARIDPETRSVIVEWPDGLQRAFSWSRLRAACPCALCRVEAQRAQEDPLFLRPAPDDTLVGLEPVGNYAVRFFWGDGHSAGIYTWRYLRELEEG</sequence>
<keyword evidence="2" id="KW-0408">Iron</keyword>
<dbReference type="Pfam" id="PF06155">
    <property type="entry name" value="GBBH-like_N"/>
    <property type="match status" value="1"/>
</dbReference>
<dbReference type="OrthoDB" id="9794178at2"/>
<evidence type="ECO:0000313" key="5">
    <source>
        <dbReference type="Proteomes" id="UP000197025"/>
    </source>
</evidence>
<protein>
    <submittedName>
        <fullName evidence="4">DUF971 family protein</fullName>
    </submittedName>
</protein>
<feature type="domain" description="Gamma-butyrobetaine hydroxylase-like N-terminal" evidence="3">
    <location>
        <begin position="7"/>
        <end position="92"/>
    </location>
</feature>
<organism evidence="4 5">
    <name type="scientific">Thermoflexus hugenholtzii JAD2</name>
    <dbReference type="NCBI Taxonomy" id="877466"/>
    <lineage>
        <taxon>Bacteria</taxon>
        <taxon>Bacillati</taxon>
        <taxon>Chloroflexota</taxon>
        <taxon>Thermoflexia</taxon>
        <taxon>Thermoflexales</taxon>
        <taxon>Thermoflexaceae</taxon>
        <taxon>Thermoflexus</taxon>
    </lineage>
</organism>
<evidence type="ECO:0000256" key="1">
    <source>
        <dbReference type="ARBA" id="ARBA00022723"/>
    </source>
</evidence>
<evidence type="ECO:0000256" key="2">
    <source>
        <dbReference type="ARBA" id="ARBA00023004"/>
    </source>
</evidence>
<proteinExistence type="predicted"/>
<dbReference type="GO" id="GO:0046872">
    <property type="term" value="F:metal ion binding"/>
    <property type="evidence" value="ECO:0007669"/>
    <property type="project" value="UniProtKB-KW"/>
</dbReference>
<dbReference type="Proteomes" id="UP000197025">
    <property type="component" value="Unassembled WGS sequence"/>
</dbReference>
<dbReference type="InterPro" id="IPR010376">
    <property type="entry name" value="GBBH-like_N"/>
</dbReference>
<keyword evidence="1" id="KW-0479">Metal-binding</keyword>
<name>A0A212QRS6_9CHLR</name>
<gene>
    <name evidence="4" type="ORF">SAMN02746019_00004670</name>
</gene>
<dbReference type="InParanoid" id="A0A212QRS6"/>
<dbReference type="InterPro" id="IPR038492">
    <property type="entry name" value="GBBH-like_N_sf"/>
</dbReference>
<accession>A0A212QRS6</accession>
<dbReference type="AlphaFoldDB" id="A0A212QRS6"/>
<evidence type="ECO:0000259" key="3">
    <source>
        <dbReference type="Pfam" id="PF06155"/>
    </source>
</evidence>
<dbReference type="RefSeq" id="WP_088570740.1">
    <property type="nucleotide sequence ID" value="NZ_FYEK01000022.1"/>
</dbReference>